<dbReference type="OrthoDB" id="1093393at2"/>
<reference key="1">
    <citation type="submission" date="2010-11" db="EMBL/GenBank/DDBJ databases">
        <title>The complete genome of Paludibacter propionicigenes DSM 17365.</title>
        <authorList>
            <consortium name="US DOE Joint Genome Institute (JGI-PGF)"/>
            <person name="Lucas S."/>
            <person name="Copeland A."/>
            <person name="Lapidus A."/>
            <person name="Bruce D."/>
            <person name="Goodwin L."/>
            <person name="Pitluck S."/>
            <person name="Kyrpides N."/>
            <person name="Mavromatis K."/>
            <person name="Ivanova N."/>
            <person name="Munk A.C."/>
            <person name="Brettin T."/>
            <person name="Detter J.C."/>
            <person name="Han C."/>
            <person name="Tapia R."/>
            <person name="Land M."/>
            <person name="Hauser L."/>
            <person name="Markowitz V."/>
            <person name="Cheng J.-F."/>
            <person name="Hugenholtz P."/>
            <person name="Woyke T."/>
            <person name="Wu D."/>
            <person name="Gronow S."/>
            <person name="Wellnitz S."/>
            <person name="Brambilla E."/>
            <person name="Klenk H.-P."/>
            <person name="Eisen J.A."/>
        </authorList>
    </citation>
    <scope>NUCLEOTIDE SEQUENCE</scope>
    <source>
        <strain>WB4</strain>
    </source>
</reference>
<evidence type="ECO:0000313" key="1">
    <source>
        <dbReference type="EMBL" id="ADQ78665.1"/>
    </source>
</evidence>
<accession>E4T1S1</accession>
<name>E4T1S1_PALPW</name>
<organism evidence="1 2">
    <name type="scientific">Paludibacter propionicigenes (strain DSM 17365 / JCM 13257 / WB4)</name>
    <dbReference type="NCBI Taxonomy" id="694427"/>
    <lineage>
        <taxon>Bacteria</taxon>
        <taxon>Pseudomonadati</taxon>
        <taxon>Bacteroidota</taxon>
        <taxon>Bacteroidia</taxon>
        <taxon>Bacteroidales</taxon>
        <taxon>Paludibacteraceae</taxon>
        <taxon>Paludibacter</taxon>
    </lineage>
</organism>
<dbReference type="HOGENOM" id="CLU_121902_0_0_10"/>
<reference evidence="1 2" key="2">
    <citation type="journal article" date="2011" name="Stand. Genomic Sci.">
        <title>Complete genome sequence of Paludibacter propionicigenes type strain (WB4).</title>
        <authorList>
            <person name="Gronow S."/>
            <person name="Munk C."/>
            <person name="Lapidus A."/>
            <person name="Nolan M."/>
            <person name="Lucas S."/>
            <person name="Hammon N."/>
            <person name="Deshpande S."/>
            <person name="Cheng J.F."/>
            <person name="Tapia R."/>
            <person name="Han C."/>
            <person name="Goodwin L."/>
            <person name="Pitluck S."/>
            <person name="Liolios K."/>
            <person name="Ivanova N."/>
            <person name="Mavromatis K."/>
            <person name="Mikhailova N."/>
            <person name="Pati A."/>
            <person name="Chen A."/>
            <person name="Palaniappan K."/>
            <person name="Land M."/>
            <person name="Hauser L."/>
            <person name="Chang Y.J."/>
            <person name="Jeffries C.D."/>
            <person name="Brambilla E."/>
            <person name="Rohde M."/>
            <person name="Goker M."/>
            <person name="Detter J.C."/>
            <person name="Woyke T."/>
            <person name="Bristow J."/>
            <person name="Eisen J.A."/>
            <person name="Markowitz V."/>
            <person name="Hugenholtz P."/>
            <person name="Kyrpides N.C."/>
            <person name="Klenk H.P."/>
        </authorList>
    </citation>
    <scope>NUCLEOTIDE SEQUENCE [LARGE SCALE GENOMIC DNA]</scope>
    <source>
        <strain evidence="2">DSM 17365 / JCM 13257 / WB4</strain>
    </source>
</reference>
<dbReference type="EMBL" id="CP002345">
    <property type="protein sequence ID" value="ADQ78665.1"/>
    <property type="molecule type" value="Genomic_DNA"/>
</dbReference>
<dbReference type="Proteomes" id="UP000008718">
    <property type="component" value="Chromosome"/>
</dbReference>
<sequence>MKSKVLAAYPHFQVEEHACNLFIADYTSQIENQREVEIHTTKPTDIDSFEIRNPTPIQTCSVKFDNNSFQDTDGKPLTQCECVSFPNVPVVNKPWLLFLELKYCQQPKKQRNLNKAKSQLFATMAYFKEKGIIADQQPCYLIASLPLLNKPPFESFILMPSELQKLKREENIIIKGTNAITIKNEFLIQV</sequence>
<dbReference type="eggNOG" id="ENOG5033NUT">
    <property type="taxonomic scope" value="Bacteria"/>
</dbReference>
<dbReference type="AlphaFoldDB" id="E4T1S1"/>
<keyword evidence="2" id="KW-1185">Reference proteome</keyword>
<dbReference type="STRING" id="694427.Palpr_0506"/>
<dbReference type="RefSeq" id="WP_013444034.1">
    <property type="nucleotide sequence ID" value="NC_014734.1"/>
</dbReference>
<protein>
    <submittedName>
        <fullName evidence="1">Uncharacterized protein</fullName>
    </submittedName>
</protein>
<evidence type="ECO:0000313" key="2">
    <source>
        <dbReference type="Proteomes" id="UP000008718"/>
    </source>
</evidence>
<gene>
    <name evidence="1" type="ordered locus">Palpr_0506</name>
</gene>
<proteinExistence type="predicted"/>
<dbReference type="KEGG" id="ppn:Palpr_0506"/>